<name>K5WGU2_PHACS</name>
<keyword evidence="3" id="KW-1185">Reference proteome</keyword>
<dbReference type="Gene3D" id="1.20.1110.10">
    <property type="entry name" value="Calcium-transporting ATPase, transmembrane domain"/>
    <property type="match status" value="1"/>
</dbReference>
<dbReference type="STRING" id="650164.K5WGU2"/>
<feature type="transmembrane region" description="Helical" evidence="1">
    <location>
        <begin position="88"/>
        <end position="108"/>
    </location>
</feature>
<dbReference type="Proteomes" id="UP000008370">
    <property type="component" value="Unassembled WGS sequence"/>
</dbReference>
<keyword evidence="1" id="KW-0472">Membrane</keyword>
<protein>
    <submittedName>
        <fullName evidence="2">Uncharacterized protein</fullName>
    </submittedName>
</protein>
<dbReference type="RefSeq" id="XP_007402031.1">
    <property type="nucleotide sequence ID" value="XM_007401969.1"/>
</dbReference>
<reference evidence="2 3" key="1">
    <citation type="journal article" date="2012" name="BMC Genomics">
        <title>Comparative genomics of the white-rot fungi, Phanerochaete carnosa and P. chrysosporium, to elucidate the genetic basis of the distinct wood types they colonize.</title>
        <authorList>
            <person name="Suzuki H."/>
            <person name="MacDonald J."/>
            <person name="Syed K."/>
            <person name="Salamov A."/>
            <person name="Hori C."/>
            <person name="Aerts A."/>
            <person name="Henrissat B."/>
            <person name="Wiebenga A."/>
            <person name="vanKuyk P.A."/>
            <person name="Barry K."/>
            <person name="Lindquist E."/>
            <person name="LaButti K."/>
            <person name="Lapidus A."/>
            <person name="Lucas S."/>
            <person name="Coutinho P."/>
            <person name="Gong Y."/>
            <person name="Samejima M."/>
            <person name="Mahadevan R."/>
            <person name="Abou-Zaid M."/>
            <person name="de Vries R.P."/>
            <person name="Igarashi K."/>
            <person name="Yadav J.S."/>
            <person name="Grigoriev I.V."/>
            <person name="Master E.R."/>
        </authorList>
    </citation>
    <scope>NUCLEOTIDE SEQUENCE [LARGE SCALE GENOMIC DNA]</scope>
    <source>
        <strain evidence="2 3">HHB-10118-sp</strain>
    </source>
</reference>
<sequence length="227" mass="24878">MSIPSAVRMSSSSFDPTPFMVMIIALLNDGTIMTLSIDRALPLNTPDSWSLPVIFASAFTYDIYLALLTITLVAVCIRTTPSFDKFGATSWTVATILRALIFITPHISSAIASYSDWGFTEVAAVEGSWIGITWDTCWFLSMGFVKFAMKATSIKYLRNSLAASVLACHVDPQLTVLDRVGFLRRAAHRVSIQQKVSVKPDELLRFSSIQTTQTGSVLACHLSRAQA</sequence>
<evidence type="ECO:0000256" key="1">
    <source>
        <dbReference type="SAM" id="Phobius"/>
    </source>
</evidence>
<dbReference type="KEGG" id="pco:PHACADRAFT_201680"/>
<keyword evidence="1" id="KW-0812">Transmembrane</keyword>
<dbReference type="PANTHER" id="PTHR42861">
    <property type="entry name" value="CALCIUM-TRANSPORTING ATPASE"/>
    <property type="match status" value="1"/>
</dbReference>
<evidence type="ECO:0000313" key="3">
    <source>
        <dbReference type="Proteomes" id="UP000008370"/>
    </source>
</evidence>
<dbReference type="HOGENOM" id="CLU_1220058_0_0_1"/>
<accession>K5WGU2</accession>
<dbReference type="InParanoid" id="K5WGU2"/>
<feature type="transmembrane region" description="Helical" evidence="1">
    <location>
        <begin position="49"/>
        <end position="76"/>
    </location>
</feature>
<keyword evidence="1" id="KW-1133">Transmembrane helix</keyword>
<dbReference type="AlphaFoldDB" id="K5WGU2"/>
<organism evidence="2 3">
    <name type="scientific">Phanerochaete carnosa (strain HHB-10118-sp)</name>
    <name type="common">White-rot fungus</name>
    <name type="synonym">Peniophora carnosa</name>
    <dbReference type="NCBI Taxonomy" id="650164"/>
    <lineage>
        <taxon>Eukaryota</taxon>
        <taxon>Fungi</taxon>
        <taxon>Dikarya</taxon>
        <taxon>Basidiomycota</taxon>
        <taxon>Agaricomycotina</taxon>
        <taxon>Agaricomycetes</taxon>
        <taxon>Polyporales</taxon>
        <taxon>Phanerochaetaceae</taxon>
        <taxon>Phanerochaete</taxon>
    </lineage>
</organism>
<feature type="transmembrane region" description="Helical" evidence="1">
    <location>
        <begin position="128"/>
        <end position="149"/>
    </location>
</feature>
<dbReference type="OrthoDB" id="3266299at2759"/>
<proteinExistence type="predicted"/>
<evidence type="ECO:0000313" key="2">
    <source>
        <dbReference type="EMBL" id="EKM49417.1"/>
    </source>
</evidence>
<gene>
    <name evidence="2" type="ORF">PHACADRAFT_201680</name>
</gene>
<dbReference type="EMBL" id="JH930481">
    <property type="protein sequence ID" value="EKM49417.1"/>
    <property type="molecule type" value="Genomic_DNA"/>
</dbReference>
<feature type="transmembrane region" description="Helical" evidence="1">
    <location>
        <begin position="18"/>
        <end position="37"/>
    </location>
</feature>
<dbReference type="GeneID" id="18911650"/>